<evidence type="ECO:0000256" key="3">
    <source>
        <dbReference type="ARBA" id="ARBA00022989"/>
    </source>
</evidence>
<keyword evidence="4 5" id="KW-0472">Membrane</keyword>
<evidence type="ECO:0000256" key="2">
    <source>
        <dbReference type="ARBA" id="ARBA00022692"/>
    </source>
</evidence>
<dbReference type="RefSeq" id="WP_089887133.1">
    <property type="nucleotide sequence ID" value="NZ_FNGV01000002.1"/>
</dbReference>
<evidence type="ECO:0000313" key="6">
    <source>
        <dbReference type="EMBL" id="SDL69073.1"/>
    </source>
</evidence>
<evidence type="ECO:0000256" key="1">
    <source>
        <dbReference type="ARBA" id="ARBA00004141"/>
    </source>
</evidence>
<dbReference type="Proteomes" id="UP000199440">
    <property type="component" value="Unassembled WGS sequence"/>
</dbReference>
<organism evidence="6 7">
    <name type="scientific">Kriegella aquimaris</name>
    <dbReference type="NCBI Taxonomy" id="192904"/>
    <lineage>
        <taxon>Bacteria</taxon>
        <taxon>Pseudomonadati</taxon>
        <taxon>Bacteroidota</taxon>
        <taxon>Flavobacteriia</taxon>
        <taxon>Flavobacteriales</taxon>
        <taxon>Flavobacteriaceae</taxon>
        <taxon>Kriegella</taxon>
    </lineage>
</organism>
<dbReference type="GO" id="GO:0016020">
    <property type="term" value="C:membrane"/>
    <property type="evidence" value="ECO:0007669"/>
    <property type="project" value="UniProtKB-SubCell"/>
</dbReference>
<dbReference type="EMBL" id="FNGV01000002">
    <property type="protein sequence ID" value="SDL69073.1"/>
    <property type="molecule type" value="Genomic_DNA"/>
</dbReference>
<dbReference type="NCBIfam" id="NF037968">
    <property type="entry name" value="SemiSWEET_2"/>
    <property type="match status" value="1"/>
</dbReference>
<dbReference type="InterPro" id="IPR047662">
    <property type="entry name" value="SemiSWEET"/>
</dbReference>
<dbReference type="Gene3D" id="1.20.1280.290">
    <property type="match status" value="1"/>
</dbReference>
<reference evidence="6 7" key="1">
    <citation type="submission" date="2016-10" db="EMBL/GenBank/DDBJ databases">
        <authorList>
            <person name="de Groot N.N."/>
        </authorList>
    </citation>
    <scope>NUCLEOTIDE SEQUENCE [LARGE SCALE GENOMIC DNA]</scope>
    <source>
        <strain evidence="6 7">DSM 19886</strain>
    </source>
</reference>
<dbReference type="InterPro" id="IPR006603">
    <property type="entry name" value="PQ-loop_rpt"/>
</dbReference>
<dbReference type="GO" id="GO:0051119">
    <property type="term" value="F:sugar transmembrane transporter activity"/>
    <property type="evidence" value="ECO:0007669"/>
    <property type="project" value="InterPro"/>
</dbReference>
<protein>
    <submittedName>
        <fullName evidence="6">MtN3 and saliva related transmembrane protein</fullName>
    </submittedName>
</protein>
<dbReference type="Pfam" id="PF04193">
    <property type="entry name" value="PQ-loop"/>
    <property type="match status" value="1"/>
</dbReference>
<evidence type="ECO:0000256" key="4">
    <source>
        <dbReference type="ARBA" id="ARBA00023136"/>
    </source>
</evidence>
<accession>A0A1G9M4K4</accession>
<proteinExistence type="predicted"/>
<feature type="transmembrane region" description="Helical" evidence="5">
    <location>
        <begin position="36"/>
        <end position="56"/>
    </location>
</feature>
<gene>
    <name evidence="6" type="ORF">SAMN04488514_102349</name>
</gene>
<name>A0A1G9M4K4_9FLAO</name>
<dbReference type="STRING" id="192904.SAMN04488514_102349"/>
<keyword evidence="2 5" id="KW-0812">Transmembrane</keyword>
<evidence type="ECO:0000256" key="5">
    <source>
        <dbReference type="SAM" id="Phobius"/>
    </source>
</evidence>
<dbReference type="AlphaFoldDB" id="A0A1G9M4K4"/>
<sequence length="84" mass="9432">MQNIEILGLVAAVFTTSAFVPQVFKIWKHKSTKDISLVMYLVFFAGTSLWFVYGMYHESVSMILANGITSALILVVIGLKLKYK</sequence>
<comment type="subcellular location">
    <subcellularLocation>
        <location evidence="1">Membrane</location>
        <topology evidence="1">Multi-pass membrane protein</topology>
    </subcellularLocation>
</comment>
<feature type="transmembrane region" description="Helical" evidence="5">
    <location>
        <begin position="62"/>
        <end position="81"/>
    </location>
</feature>
<evidence type="ECO:0000313" key="7">
    <source>
        <dbReference type="Proteomes" id="UP000199440"/>
    </source>
</evidence>
<feature type="transmembrane region" description="Helical" evidence="5">
    <location>
        <begin position="6"/>
        <end position="24"/>
    </location>
</feature>
<dbReference type="OrthoDB" id="122062at2"/>
<keyword evidence="3 5" id="KW-1133">Transmembrane helix</keyword>
<keyword evidence="7" id="KW-1185">Reference proteome</keyword>